<dbReference type="InterPro" id="IPR051304">
    <property type="entry name" value="SCF_F-box_domain"/>
</dbReference>
<comment type="caution">
    <text evidence="1">The sequence shown here is derived from an EMBL/GenBank/DDBJ whole genome shotgun (WGS) entry which is preliminary data.</text>
</comment>
<accession>A0A392R648</accession>
<dbReference type="EMBL" id="LXQA010189372">
    <property type="protein sequence ID" value="MCI31707.1"/>
    <property type="molecule type" value="Genomic_DNA"/>
</dbReference>
<dbReference type="PANTHER" id="PTHR47123">
    <property type="entry name" value="F-BOX PROTEIN SKIP23"/>
    <property type="match status" value="1"/>
</dbReference>
<organism evidence="1 2">
    <name type="scientific">Trifolium medium</name>
    <dbReference type="NCBI Taxonomy" id="97028"/>
    <lineage>
        <taxon>Eukaryota</taxon>
        <taxon>Viridiplantae</taxon>
        <taxon>Streptophyta</taxon>
        <taxon>Embryophyta</taxon>
        <taxon>Tracheophyta</taxon>
        <taxon>Spermatophyta</taxon>
        <taxon>Magnoliopsida</taxon>
        <taxon>eudicotyledons</taxon>
        <taxon>Gunneridae</taxon>
        <taxon>Pentapetalae</taxon>
        <taxon>rosids</taxon>
        <taxon>fabids</taxon>
        <taxon>Fabales</taxon>
        <taxon>Fabaceae</taxon>
        <taxon>Papilionoideae</taxon>
        <taxon>50 kb inversion clade</taxon>
        <taxon>NPAAA clade</taxon>
        <taxon>Hologalegina</taxon>
        <taxon>IRL clade</taxon>
        <taxon>Trifolieae</taxon>
        <taxon>Trifolium</taxon>
    </lineage>
</organism>
<dbReference type="Proteomes" id="UP000265520">
    <property type="component" value="Unassembled WGS sequence"/>
</dbReference>
<keyword evidence="2" id="KW-1185">Reference proteome</keyword>
<dbReference type="Gene3D" id="1.20.1280.50">
    <property type="match status" value="1"/>
</dbReference>
<dbReference type="PANTHER" id="PTHR47123:SF15">
    <property type="entry name" value="F-BOX PROTEIN SKIP23"/>
    <property type="match status" value="1"/>
</dbReference>
<protein>
    <submittedName>
        <fullName evidence="1">F-box protein</fullName>
    </submittedName>
</protein>
<feature type="non-terminal residue" evidence="1">
    <location>
        <position position="109"/>
    </location>
</feature>
<proteinExistence type="predicted"/>
<reference evidence="1 2" key="1">
    <citation type="journal article" date="2018" name="Front. Plant Sci.">
        <title>Red Clover (Trifolium pratense) and Zigzag Clover (T. medium) - A Picture of Genomic Similarities and Differences.</title>
        <authorList>
            <person name="Dluhosova J."/>
            <person name="Istvanek J."/>
            <person name="Nedelnik J."/>
            <person name="Repkova J."/>
        </authorList>
    </citation>
    <scope>NUCLEOTIDE SEQUENCE [LARGE SCALE GENOMIC DNA]</scope>
    <source>
        <strain evidence="2">cv. 10/8</strain>
        <tissue evidence="1">Leaf</tissue>
    </source>
</reference>
<evidence type="ECO:0000313" key="1">
    <source>
        <dbReference type="EMBL" id="MCI31707.1"/>
    </source>
</evidence>
<name>A0A392R648_9FABA</name>
<dbReference type="AlphaFoldDB" id="A0A392R648"/>
<evidence type="ECO:0000313" key="2">
    <source>
        <dbReference type="Proteomes" id="UP000265520"/>
    </source>
</evidence>
<sequence length="109" mass="12587">MAVAADWSELQSDILNLISQRINNEIDLIRFRSICSNWRSSSVPNHHTNILPFKFPLLQSASDSDSDDEFSDSINNINDTNFPFSYLSKRSLFLIKPPQQQQNQTLFRP</sequence>